<dbReference type="GO" id="GO:0032259">
    <property type="term" value="P:methylation"/>
    <property type="evidence" value="ECO:0007669"/>
    <property type="project" value="UniProtKB-KW"/>
</dbReference>
<dbReference type="InterPro" id="IPR004159">
    <property type="entry name" value="Put_SAM_MeTrfase"/>
</dbReference>
<dbReference type="Pfam" id="PF03141">
    <property type="entry name" value="Methyltransf_29"/>
    <property type="match status" value="1"/>
</dbReference>
<dbReference type="InterPro" id="IPR003613">
    <property type="entry name" value="Ubox_domain"/>
</dbReference>
<comment type="pathway">
    <text evidence="3">Protein modification; protein ubiquitination.</text>
</comment>
<feature type="region of interest" description="Disordered" evidence="12">
    <location>
        <begin position="1"/>
        <end position="22"/>
    </location>
</feature>
<evidence type="ECO:0000256" key="3">
    <source>
        <dbReference type="ARBA" id="ARBA00004906"/>
    </source>
</evidence>
<protein>
    <recommendedName>
        <fullName evidence="5">RING-type E3 ubiquitin transferase</fullName>
        <ecNumber evidence="5">2.3.2.27</ecNumber>
    </recommendedName>
</protein>
<dbReference type="Pfam" id="PF04564">
    <property type="entry name" value="U-box"/>
    <property type="match status" value="1"/>
</dbReference>
<dbReference type="GO" id="GO:0008168">
    <property type="term" value="F:methyltransferase activity"/>
    <property type="evidence" value="ECO:0007669"/>
    <property type="project" value="UniProtKB-KW"/>
</dbReference>
<dbReference type="Pfam" id="PF25598">
    <property type="entry name" value="ARM_PUB"/>
    <property type="match status" value="1"/>
</dbReference>
<accession>A0A6N2LF25</accession>
<evidence type="ECO:0000256" key="6">
    <source>
        <dbReference type="ARBA" id="ARBA00022603"/>
    </source>
</evidence>
<dbReference type="GO" id="GO:0061630">
    <property type="term" value="F:ubiquitin protein ligase activity"/>
    <property type="evidence" value="ECO:0007669"/>
    <property type="project" value="UniProtKB-EC"/>
</dbReference>
<dbReference type="SUPFAM" id="SSF57850">
    <property type="entry name" value="RING/U-box"/>
    <property type="match status" value="1"/>
</dbReference>
<dbReference type="PANTHER" id="PTHR44067">
    <property type="entry name" value="S-ADENOSYL-L-METHIONINE-DEPENDENT METHYLTRANSFERASE SUPERFAMILY PROTEIN-RELATED"/>
    <property type="match status" value="1"/>
</dbReference>
<dbReference type="SMART" id="SM00504">
    <property type="entry name" value="Ubox"/>
    <property type="match status" value="1"/>
</dbReference>
<evidence type="ECO:0000313" key="14">
    <source>
        <dbReference type="EMBL" id="VFU39445.1"/>
    </source>
</evidence>
<keyword evidence="10" id="KW-0325">Glycoprotein</keyword>
<dbReference type="SUPFAM" id="SSF53335">
    <property type="entry name" value="S-adenosyl-L-methionine-dependent methyltransferases"/>
    <property type="match status" value="1"/>
</dbReference>
<organism evidence="14">
    <name type="scientific">Salix viminalis</name>
    <name type="common">Common osier</name>
    <name type="synonym">Basket willow</name>
    <dbReference type="NCBI Taxonomy" id="40686"/>
    <lineage>
        <taxon>Eukaryota</taxon>
        <taxon>Viridiplantae</taxon>
        <taxon>Streptophyta</taxon>
        <taxon>Embryophyta</taxon>
        <taxon>Tracheophyta</taxon>
        <taxon>Spermatophyta</taxon>
        <taxon>Magnoliopsida</taxon>
        <taxon>eudicotyledons</taxon>
        <taxon>Gunneridae</taxon>
        <taxon>Pentapetalae</taxon>
        <taxon>rosids</taxon>
        <taxon>fabids</taxon>
        <taxon>Malpighiales</taxon>
        <taxon>Salicaceae</taxon>
        <taxon>Saliceae</taxon>
        <taxon>Salix</taxon>
    </lineage>
</organism>
<dbReference type="GO" id="GO:0016020">
    <property type="term" value="C:membrane"/>
    <property type="evidence" value="ECO:0007669"/>
    <property type="project" value="UniProtKB-SubCell"/>
</dbReference>
<dbReference type="InterPro" id="IPR053223">
    <property type="entry name" value="Prob_Methyltransferase"/>
</dbReference>
<evidence type="ECO:0000256" key="9">
    <source>
        <dbReference type="ARBA" id="ARBA00022968"/>
    </source>
</evidence>
<dbReference type="CDD" id="cd16664">
    <property type="entry name" value="RING-Ubox_PUB"/>
    <property type="match status" value="1"/>
</dbReference>
<reference evidence="14" key="1">
    <citation type="submission" date="2019-03" db="EMBL/GenBank/DDBJ databases">
        <authorList>
            <person name="Mank J."/>
            <person name="Almeida P."/>
        </authorList>
    </citation>
    <scope>NUCLEOTIDE SEQUENCE</scope>
    <source>
        <strain evidence="14">78183</strain>
    </source>
</reference>
<dbReference type="InterPro" id="IPR045210">
    <property type="entry name" value="RING-Ubox_PUB"/>
</dbReference>
<gene>
    <name evidence="14" type="ORF">SVIM_LOCUS219142</name>
</gene>
<dbReference type="InterPro" id="IPR029063">
    <property type="entry name" value="SAM-dependent_MTases_sf"/>
</dbReference>
<evidence type="ECO:0000256" key="12">
    <source>
        <dbReference type="SAM" id="MobiDB-lite"/>
    </source>
</evidence>
<comment type="similarity">
    <text evidence="4">Belongs to the methyltransferase superfamily.</text>
</comment>
<dbReference type="Gene3D" id="3.40.50.150">
    <property type="entry name" value="Vaccinia Virus protein VP39"/>
    <property type="match status" value="1"/>
</dbReference>
<keyword evidence="9" id="KW-0812">Transmembrane</keyword>
<dbReference type="PROSITE" id="PS51698">
    <property type="entry name" value="U_BOX"/>
    <property type="match status" value="1"/>
</dbReference>
<dbReference type="EMBL" id="CAADRP010001530">
    <property type="protein sequence ID" value="VFU39445.1"/>
    <property type="molecule type" value="Genomic_DNA"/>
</dbReference>
<evidence type="ECO:0000256" key="7">
    <source>
        <dbReference type="ARBA" id="ARBA00022679"/>
    </source>
</evidence>
<dbReference type="Gene3D" id="1.25.10.10">
    <property type="entry name" value="Leucine-rich Repeat Variant"/>
    <property type="match status" value="1"/>
</dbReference>
<feature type="domain" description="U-box" evidence="13">
    <location>
        <begin position="29"/>
        <end position="103"/>
    </location>
</feature>
<dbReference type="InterPro" id="IPR058678">
    <property type="entry name" value="ARM_PUB"/>
</dbReference>
<keyword evidence="8" id="KW-0833">Ubl conjugation pathway</keyword>
<comment type="subcellular location">
    <subcellularLocation>
        <location evidence="11">Endomembrane system</location>
        <topology evidence="11">Single-pass membrane protein</topology>
    </subcellularLocation>
    <subcellularLocation>
        <location evidence="2">Membrane</location>
        <topology evidence="2">Single-pass type II membrane protein</topology>
    </subcellularLocation>
</comment>
<evidence type="ECO:0000256" key="11">
    <source>
        <dbReference type="ARBA" id="ARBA00037847"/>
    </source>
</evidence>
<dbReference type="InterPro" id="IPR011989">
    <property type="entry name" value="ARM-like"/>
</dbReference>
<evidence type="ECO:0000256" key="1">
    <source>
        <dbReference type="ARBA" id="ARBA00000900"/>
    </source>
</evidence>
<name>A0A6N2LF25_SALVM</name>
<dbReference type="SUPFAM" id="SSF48371">
    <property type="entry name" value="ARM repeat"/>
    <property type="match status" value="1"/>
</dbReference>
<dbReference type="InterPro" id="IPR013083">
    <property type="entry name" value="Znf_RING/FYVE/PHD"/>
</dbReference>
<dbReference type="FunFam" id="3.30.40.10:FF:000442">
    <property type="entry name" value="RING-type E3 ubiquitin transferase"/>
    <property type="match status" value="1"/>
</dbReference>
<keyword evidence="7" id="KW-0808">Transferase</keyword>
<dbReference type="GO" id="GO:0012505">
    <property type="term" value="C:endomembrane system"/>
    <property type="evidence" value="ECO:0007669"/>
    <property type="project" value="UniProtKB-SubCell"/>
</dbReference>
<dbReference type="AlphaFoldDB" id="A0A6N2LF25"/>
<proteinExistence type="inferred from homology"/>
<sequence length="787" mass="88460">MIVSWRLGRKSKKDKKPSQEINSDMEMIMIPRHFCCPISLDLMKDPVTLSTGITYDRESIDKWIEDGNLTCPVTNQVLASFDQIPNHSLRKMIQDWGFENRSYGFERIPTPRVPVTPYEVSEICKRVKAATQRGEKKKCQELVRKIKNWGKESERNKRCVEENGAGCVLSACFESFASAAMEKDDQDLTGEILSVLVWMFPLGEEGQTRLGSIKSLNCLVWFLKSGDLSARQNAALVLKNLLALDQRHVNASVEIEGVVESLVKLIKEPICPTATKASLMAIFYMTSSSSLNEKMIPTFVEIGLVSLIIEILVDGDKSICEKALGVLSHICDCKEGREKVYENALIITVLITKIVSVSNLASELSVSILWKVFKNHKERSGDGDNDAGGVVVEALQVGAIQKLLVLLQVGCGHSTKEKLKELLKLLNQFRVKLGCFDSSEDLNTSSVSDSNATENPDRQLDLPSEFLAFTSGQALPYGFNTNFDSDTFYPPVGQACTRFPHELGRFMSYKVNGSCPDDELLAQKLLLKGCEPLPRRRCRPATQADSVEPYPLPASLWTTPPNSSVVWTAYTCKDYTCLINRMKTQKGFDDCKDCFDLHGREKNRWASRQIIEGSLDLTIDEVLATKKPGTIRIGLDIGGGVATFAVRMKERNITIITTSMNLNGPFNNFIASRGVVPLYISISQRLPFFDNTLDIVHSMHVLSNWIPQTLLHFLMFDIYRVLRPGGLFWLDHFFCVEDQFLDVYKPLIETIGFIKLKWVVGKKLDRGAELREMYLTALLEKPLKNSW</sequence>
<keyword evidence="9" id="KW-0735">Signal-anchor</keyword>
<evidence type="ECO:0000256" key="8">
    <source>
        <dbReference type="ARBA" id="ARBA00022786"/>
    </source>
</evidence>
<comment type="catalytic activity">
    <reaction evidence="1">
        <text>S-ubiquitinyl-[E2 ubiquitin-conjugating enzyme]-L-cysteine + [acceptor protein]-L-lysine = [E2 ubiquitin-conjugating enzyme]-L-cysteine + N(6)-ubiquitinyl-[acceptor protein]-L-lysine.</text>
        <dbReference type="EC" id="2.3.2.27"/>
    </reaction>
</comment>
<dbReference type="EC" id="2.3.2.27" evidence="5"/>
<dbReference type="Gene3D" id="3.30.40.10">
    <property type="entry name" value="Zinc/RING finger domain, C3HC4 (zinc finger)"/>
    <property type="match status" value="1"/>
</dbReference>
<dbReference type="UniPathway" id="UPA00143"/>
<dbReference type="PANTHER" id="PTHR44067:SF7">
    <property type="entry name" value="METHYLTRANSFERASE TYPE 11 DOMAIN-CONTAINING PROTEIN"/>
    <property type="match status" value="1"/>
</dbReference>
<dbReference type="GO" id="GO:0016567">
    <property type="term" value="P:protein ubiquitination"/>
    <property type="evidence" value="ECO:0007669"/>
    <property type="project" value="UniProtKB-UniPathway"/>
</dbReference>
<evidence type="ECO:0000256" key="2">
    <source>
        <dbReference type="ARBA" id="ARBA00004606"/>
    </source>
</evidence>
<keyword evidence="6" id="KW-0489">Methyltransferase</keyword>
<evidence type="ECO:0000256" key="5">
    <source>
        <dbReference type="ARBA" id="ARBA00012483"/>
    </source>
</evidence>
<evidence type="ECO:0000256" key="4">
    <source>
        <dbReference type="ARBA" id="ARBA00008361"/>
    </source>
</evidence>
<evidence type="ECO:0000259" key="13">
    <source>
        <dbReference type="PROSITE" id="PS51698"/>
    </source>
</evidence>
<dbReference type="InterPro" id="IPR016024">
    <property type="entry name" value="ARM-type_fold"/>
</dbReference>
<evidence type="ECO:0000256" key="10">
    <source>
        <dbReference type="ARBA" id="ARBA00023180"/>
    </source>
</evidence>